<accession>A0AAN9MY86</accession>
<reference evidence="1 2" key="1">
    <citation type="submission" date="2024-01" db="EMBL/GenBank/DDBJ databases">
        <title>The genomes of 5 underutilized Papilionoideae crops provide insights into root nodulation and disease resistanc.</title>
        <authorList>
            <person name="Jiang F."/>
        </authorList>
    </citation>
    <scope>NUCLEOTIDE SEQUENCE [LARGE SCALE GENOMIC DNA]</scope>
    <source>
        <strain evidence="1">LVBAO_FW01</strain>
        <tissue evidence="1">Leaves</tissue>
    </source>
</reference>
<dbReference type="AlphaFoldDB" id="A0AAN9MY86"/>
<sequence length="153" mass="17674">MRRKEGPWHRLHLHARPVYFQGEWMTLRSGGELVSSRVEGRIVWEELAPLGEDQTRIIAQVEVICVPCISTFPMQKRARFRYGGYRICMAYLANPVLVRLSPTYPPNPRHVGGNSMQKLETKEDGVARHILTIYDRPPHYVCLSNTRSCQVKD</sequence>
<dbReference type="Proteomes" id="UP001367508">
    <property type="component" value="Unassembled WGS sequence"/>
</dbReference>
<evidence type="ECO:0000313" key="1">
    <source>
        <dbReference type="EMBL" id="KAK7360412.1"/>
    </source>
</evidence>
<organism evidence="1 2">
    <name type="scientific">Canavalia gladiata</name>
    <name type="common">Sword bean</name>
    <name type="synonym">Dolichos gladiatus</name>
    <dbReference type="NCBI Taxonomy" id="3824"/>
    <lineage>
        <taxon>Eukaryota</taxon>
        <taxon>Viridiplantae</taxon>
        <taxon>Streptophyta</taxon>
        <taxon>Embryophyta</taxon>
        <taxon>Tracheophyta</taxon>
        <taxon>Spermatophyta</taxon>
        <taxon>Magnoliopsida</taxon>
        <taxon>eudicotyledons</taxon>
        <taxon>Gunneridae</taxon>
        <taxon>Pentapetalae</taxon>
        <taxon>rosids</taxon>
        <taxon>fabids</taxon>
        <taxon>Fabales</taxon>
        <taxon>Fabaceae</taxon>
        <taxon>Papilionoideae</taxon>
        <taxon>50 kb inversion clade</taxon>
        <taxon>NPAAA clade</taxon>
        <taxon>indigoferoid/millettioid clade</taxon>
        <taxon>Phaseoleae</taxon>
        <taxon>Canavalia</taxon>
    </lineage>
</organism>
<dbReference type="EMBL" id="JAYMYQ010000001">
    <property type="protein sequence ID" value="KAK7360412.1"/>
    <property type="molecule type" value="Genomic_DNA"/>
</dbReference>
<keyword evidence="2" id="KW-1185">Reference proteome</keyword>
<gene>
    <name evidence="1" type="ORF">VNO77_02405</name>
</gene>
<name>A0AAN9MY86_CANGL</name>
<evidence type="ECO:0000313" key="2">
    <source>
        <dbReference type="Proteomes" id="UP001367508"/>
    </source>
</evidence>
<comment type="caution">
    <text evidence="1">The sequence shown here is derived from an EMBL/GenBank/DDBJ whole genome shotgun (WGS) entry which is preliminary data.</text>
</comment>
<protein>
    <submittedName>
        <fullName evidence="1">Uncharacterized protein</fullName>
    </submittedName>
</protein>
<proteinExistence type="predicted"/>